<keyword evidence="4" id="KW-1185">Reference proteome</keyword>
<evidence type="ECO:0000259" key="2">
    <source>
        <dbReference type="PROSITE" id="PS50048"/>
    </source>
</evidence>
<sequence length="493" mass="56085">MVGVPTSNRCDSCRRRKKKCGEEQPSCVQCIRGGRSCVYQTQWKFVDEAPHWTRYYSGRQFVYDATDLSLEEAYAKYKYVDEGVRPDGRLVIVRENLHFLHLSRNRTDQTHARSWVPRYLETNHLGVEFAYCLESNARGTLVPLRLSGSFIDAIPARLGLNQALDNAVSCLCAIYRGTLSAPYLSHKPVYQSYVRALASLRLCLSDEAYRLEPETLCASILLQVCEIIVNDDRAEWSHLARGTARLLSARGSQRYTTDFEHAMLHAQLSHVIAQAVSFNEHCFLASPEWRPLLSRTPVWPSQTALARSMAARSRLTVHLLDFPSLVKHFRAIDKKQMYQKGPEEHPDSLLHKAHEITDRLKKWREAEVWPPPISSSTNDMQDVQDHILYPETVAGVSDCVANMALLNITQILHTLCQAKLRAARNDPDLLLEIGKLIESPKTLLEWRKRATSAYRIVQSMAPLAAKPLDFGIRMIAAQAADKPRIPWRNETLL</sequence>
<feature type="domain" description="Zn(2)-C6 fungal-type" evidence="2">
    <location>
        <begin position="9"/>
        <end position="39"/>
    </location>
</feature>
<dbReference type="SMART" id="SM00066">
    <property type="entry name" value="GAL4"/>
    <property type="match status" value="1"/>
</dbReference>
<dbReference type="InterPro" id="IPR001138">
    <property type="entry name" value="Zn2Cys6_DnaBD"/>
</dbReference>
<dbReference type="AlphaFoldDB" id="A0A370TN68"/>
<accession>A0A370TN68</accession>
<dbReference type="InterPro" id="IPR053178">
    <property type="entry name" value="Osmoadaptation_assoc"/>
</dbReference>
<dbReference type="GeneID" id="43597249"/>
<protein>
    <recommendedName>
        <fullName evidence="2">Zn(2)-C6 fungal-type domain-containing protein</fullName>
    </recommendedName>
</protein>
<gene>
    <name evidence="3" type="ORF">BP5553_04400</name>
</gene>
<dbReference type="CDD" id="cd00067">
    <property type="entry name" value="GAL4"/>
    <property type="match status" value="1"/>
</dbReference>
<keyword evidence="1" id="KW-0539">Nucleus</keyword>
<dbReference type="STRING" id="2656787.A0A370TN68"/>
<dbReference type="Pfam" id="PF00172">
    <property type="entry name" value="Zn_clus"/>
    <property type="match status" value="1"/>
</dbReference>
<comment type="caution">
    <text evidence="3">The sequence shown here is derived from an EMBL/GenBank/DDBJ whole genome shotgun (WGS) entry which is preliminary data.</text>
</comment>
<dbReference type="PROSITE" id="PS50048">
    <property type="entry name" value="ZN2_CY6_FUNGAL_2"/>
    <property type="match status" value="1"/>
</dbReference>
<dbReference type="GO" id="GO:0008270">
    <property type="term" value="F:zinc ion binding"/>
    <property type="evidence" value="ECO:0007669"/>
    <property type="project" value="InterPro"/>
</dbReference>
<evidence type="ECO:0000313" key="3">
    <source>
        <dbReference type="EMBL" id="RDL36967.1"/>
    </source>
</evidence>
<dbReference type="PANTHER" id="PTHR38111:SF11">
    <property type="entry name" value="TRANSCRIPTION FACTOR DOMAIN-CONTAINING PROTEIN-RELATED"/>
    <property type="match status" value="1"/>
</dbReference>
<dbReference type="EMBL" id="NPIC01000003">
    <property type="protein sequence ID" value="RDL36967.1"/>
    <property type="molecule type" value="Genomic_DNA"/>
</dbReference>
<dbReference type="Gene3D" id="4.10.240.10">
    <property type="entry name" value="Zn(2)-C6 fungal-type DNA-binding domain"/>
    <property type="match status" value="1"/>
</dbReference>
<proteinExistence type="predicted"/>
<dbReference type="SUPFAM" id="SSF57701">
    <property type="entry name" value="Zn2/Cys6 DNA-binding domain"/>
    <property type="match status" value="1"/>
</dbReference>
<organism evidence="3 4">
    <name type="scientific">Venustampulla echinocandica</name>
    <dbReference type="NCBI Taxonomy" id="2656787"/>
    <lineage>
        <taxon>Eukaryota</taxon>
        <taxon>Fungi</taxon>
        <taxon>Dikarya</taxon>
        <taxon>Ascomycota</taxon>
        <taxon>Pezizomycotina</taxon>
        <taxon>Leotiomycetes</taxon>
        <taxon>Helotiales</taxon>
        <taxon>Pleuroascaceae</taxon>
        <taxon>Venustampulla</taxon>
    </lineage>
</organism>
<dbReference type="OrthoDB" id="4314040at2759"/>
<name>A0A370TN68_9HELO</name>
<evidence type="ECO:0000256" key="1">
    <source>
        <dbReference type="ARBA" id="ARBA00023242"/>
    </source>
</evidence>
<dbReference type="Proteomes" id="UP000254866">
    <property type="component" value="Unassembled WGS sequence"/>
</dbReference>
<dbReference type="PANTHER" id="PTHR38111">
    <property type="entry name" value="ZN(2)-C6 FUNGAL-TYPE DOMAIN-CONTAINING PROTEIN-RELATED"/>
    <property type="match status" value="1"/>
</dbReference>
<dbReference type="GO" id="GO:0000981">
    <property type="term" value="F:DNA-binding transcription factor activity, RNA polymerase II-specific"/>
    <property type="evidence" value="ECO:0007669"/>
    <property type="project" value="InterPro"/>
</dbReference>
<dbReference type="RefSeq" id="XP_031869623.1">
    <property type="nucleotide sequence ID" value="XM_032013023.1"/>
</dbReference>
<evidence type="ECO:0000313" key="4">
    <source>
        <dbReference type="Proteomes" id="UP000254866"/>
    </source>
</evidence>
<dbReference type="InterPro" id="IPR036864">
    <property type="entry name" value="Zn2-C6_fun-type_DNA-bd_sf"/>
</dbReference>
<reference evidence="3 4" key="1">
    <citation type="journal article" date="2018" name="IMA Fungus">
        <title>IMA Genome-F 9: Draft genome sequence of Annulohypoxylon stygium, Aspergillus mulundensis, Berkeleyomyces basicola (syn. Thielaviopsis basicola), Ceratocystis smalleyi, two Cercospora beticola strains, Coleophoma cylindrospora, Fusarium fracticaudum, Phialophora cf. hyalina, and Morchella septimelata.</title>
        <authorList>
            <person name="Wingfield B.D."/>
            <person name="Bills G.F."/>
            <person name="Dong Y."/>
            <person name="Huang W."/>
            <person name="Nel W.J."/>
            <person name="Swalarsk-Parry B.S."/>
            <person name="Vaghefi N."/>
            <person name="Wilken P.M."/>
            <person name="An Z."/>
            <person name="de Beer Z.W."/>
            <person name="De Vos L."/>
            <person name="Chen L."/>
            <person name="Duong T.A."/>
            <person name="Gao Y."/>
            <person name="Hammerbacher A."/>
            <person name="Kikkert J.R."/>
            <person name="Li Y."/>
            <person name="Li H."/>
            <person name="Li K."/>
            <person name="Li Q."/>
            <person name="Liu X."/>
            <person name="Ma X."/>
            <person name="Naidoo K."/>
            <person name="Pethybridge S.J."/>
            <person name="Sun J."/>
            <person name="Steenkamp E.T."/>
            <person name="van der Nest M.A."/>
            <person name="van Wyk S."/>
            <person name="Wingfield M.J."/>
            <person name="Xiong C."/>
            <person name="Yue Q."/>
            <person name="Zhang X."/>
        </authorList>
    </citation>
    <scope>NUCLEOTIDE SEQUENCE [LARGE SCALE GENOMIC DNA]</scope>
    <source>
        <strain evidence="3 4">BP 5553</strain>
    </source>
</reference>